<dbReference type="GO" id="GO:0046872">
    <property type="term" value="F:metal ion binding"/>
    <property type="evidence" value="ECO:0007669"/>
    <property type="project" value="UniProtKB-KW"/>
</dbReference>
<dbReference type="EMBL" id="JBBPFD010000007">
    <property type="protein sequence ID" value="KAK7918600.1"/>
    <property type="molecule type" value="Genomic_DNA"/>
</dbReference>
<evidence type="ECO:0000256" key="2">
    <source>
        <dbReference type="ARBA" id="ARBA00022723"/>
    </source>
</evidence>
<comment type="cofactor">
    <cofactor evidence="1">
        <name>a divalent metal cation</name>
        <dbReference type="ChEBI" id="CHEBI:60240"/>
    </cofactor>
</comment>
<dbReference type="InterPro" id="IPR027806">
    <property type="entry name" value="HARBI1_dom"/>
</dbReference>
<dbReference type="AlphaFoldDB" id="A0AAW0P5V8"/>
<sequence>MEDQGMDQVELVGWVYLIHRVRQRRRARRRIWVHEILHRRTELGEFHHLLQDEDRFQRFLTTGDSYRTIASSFRVGVSMVCTIVPDVVTAIWDCLVEEFMAVREGTLHLPPDQSLPGADHRGPQPHVFVADEAFALQQNLMRPYSGRGGLAPGERVFNYRLSRARLAVEDAFGIWSSQWRMFRRELEVHPDVAAKCAKTTCVLHNFMRATVVEPAPGPGAAARVLEPLPDVGRMGANNASQEATRVREVFKAHFCGEGAVAWQPAQ</sequence>
<dbReference type="Pfam" id="PF13359">
    <property type="entry name" value="DDE_Tnp_4"/>
    <property type="match status" value="1"/>
</dbReference>
<feature type="domain" description="DDE Tnp4" evidence="3">
    <location>
        <begin position="123"/>
        <end position="205"/>
    </location>
</feature>
<protein>
    <recommendedName>
        <fullName evidence="3">DDE Tnp4 domain-containing protein</fullName>
    </recommendedName>
</protein>
<dbReference type="Proteomes" id="UP001460270">
    <property type="component" value="Unassembled WGS sequence"/>
</dbReference>
<evidence type="ECO:0000313" key="5">
    <source>
        <dbReference type="Proteomes" id="UP001460270"/>
    </source>
</evidence>
<accession>A0AAW0P5V8</accession>
<name>A0AAW0P5V8_9GOBI</name>
<gene>
    <name evidence="4" type="ORF">WMY93_009884</name>
</gene>
<comment type="caution">
    <text evidence="4">The sequence shown here is derived from an EMBL/GenBank/DDBJ whole genome shotgun (WGS) entry which is preliminary data.</text>
</comment>
<keyword evidence="2" id="KW-0479">Metal-binding</keyword>
<evidence type="ECO:0000259" key="3">
    <source>
        <dbReference type="Pfam" id="PF13359"/>
    </source>
</evidence>
<keyword evidence="5" id="KW-1185">Reference proteome</keyword>
<reference evidence="5" key="1">
    <citation type="submission" date="2024-04" db="EMBL/GenBank/DDBJ databases">
        <title>Salinicola lusitanus LLJ914,a marine bacterium isolated from the Okinawa Trough.</title>
        <authorList>
            <person name="Li J."/>
        </authorList>
    </citation>
    <scope>NUCLEOTIDE SEQUENCE [LARGE SCALE GENOMIC DNA]</scope>
</reference>
<evidence type="ECO:0000256" key="1">
    <source>
        <dbReference type="ARBA" id="ARBA00001968"/>
    </source>
</evidence>
<proteinExistence type="predicted"/>
<organism evidence="4 5">
    <name type="scientific">Mugilogobius chulae</name>
    <name type="common">yellowstripe goby</name>
    <dbReference type="NCBI Taxonomy" id="88201"/>
    <lineage>
        <taxon>Eukaryota</taxon>
        <taxon>Metazoa</taxon>
        <taxon>Chordata</taxon>
        <taxon>Craniata</taxon>
        <taxon>Vertebrata</taxon>
        <taxon>Euteleostomi</taxon>
        <taxon>Actinopterygii</taxon>
        <taxon>Neopterygii</taxon>
        <taxon>Teleostei</taxon>
        <taxon>Neoteleostei</taxon>
        <taxon>Acanthomorphata</taxon>
        <taxon>Gobiaria</taxon>
        <taxon>Gobiiformes</taxon>
        <taxon>Gobioidei</taxon>
        <taxon>Gobiidae</taxon>
        <taxon>Gobionellinae</taxon>
        <taxon>Mugilogobius</taxon>
    </lineage>
</organism>
<evidence type="ECO:0000313" key="4">
    <source>
        <dbReference type="EMBL" id="KAK7918600.1"/>
    </source>
</evidence>